<keyword evidence="10 15" id="KW-0274">FAD</keyword>
<proteinExistence type="inferred from homology"/>
<dbReference type="EC" id="2.7.1.26" evidence="15"/>
<keyword evidence="12" id="KW-0511">Multifunctional enzyme</keyword>
<dbReference type="NCBIfam" id="TIGR00125">
    <property type="entry name" value="cyt_tran_rel"/>
    <property type="match status" value="1"/>
</dbReference>
<keyword evidence="8 15" id="KW-0547">Nucleotide-binding</keyword>
<dbReference type="STRING" id="1379270.GEMMAAP_08465"/>
<dbReference type="Pfam" id="PF01687">
    <property type="entry name" value="Flavokinase"/>
    <property type="match status" value="1"/>
</dbReference>
<name>A0A143BJT3_9BACT</name>
<dbReference type="InterPro" id="IPR015865">
    <property type="entry name" value="Riboflavin_kinase_bac/euk"/>
</dbReference>
<dbReference type="AlphaFoldDB" id="A0A143BJT3"/>
<dbReference type="InterPro" id="IPR002606">
    <property type="entry name" value="Riboflavin_kinase_bac"/>
</dbReference>
<dbReference type="GO" id="GO:0005524">
    <property type="term" value="F:ATP binding"/>
    <property type="evidence" value="ECO:0007669"/>
    <property type="project" value="UniProtKB-UniRule"/>
</dbReference>
<feature type="domain" description="Riboflavin kinase" evidence="16">
    <location>
        <begin position="183"/>
        <end position="308"/>
    </location>
</feature>
<sequence length="310" mass="33284">MTGHEREIGLPLTEGAVITVGTFDGVHRGHQDVLATLVQHANARGLPSVVVTFDPHPLEVVNPAAAPPLLTLHHEKLAMFAQTGVSYVAVLPFTPLLAAYEAERFVDEVLLERFAMRELLVGHDHGFGRGRLGDIDVLRALGAARLFRVTVLPPVHTADGHAISSTAIRRAVAGGDLARAAAGLGRPYSVSGRVVRGDQRGRTLGYPTLNLAPLSERKLLPPDGVYAVRVQLPEGQFGGMLNLGPRPTVGDHGRRIEAHVFDASADWYGAQVRVDFIARLRGTRPFPGLDALRAQLAEDERHARAALATA</sequence>
<dbReference type="RefSeq" id="WP_053334440.1">
    <property type="nucleotide sequence ID" value="NZ_CP011454.1"/>
</dbReference>
<dbReference type="PANTHER" id="PTHR22749:SF6">
    <property type="entry name" value="RIBOFLAVIN KINASE"/>
    <property type="match status" value="1"/>
</dbReference>
<dbReference type="eggNOG" id="COG0196">
    <property type="taxonomic scope" value="Bacteria"/>
</dbReference>
<keyword evidence="7 15" id="KW-0548">Nucleotidyltransferase</keyword>
<dbReference type="Gene3D" id="2.40.30.30">
    <property type="entry name" value="Riboflavin kinase-like"/>
    <property type="match status" value="1"/>
</dbReference>
<dbReference type="UniPathway" id="UPA00276">
    <property type="reaction ID" value="UER00406"/>
</dbReference>
<evidence type="ECO:0000256" key="3">
    <source>
        <dbReference type="ARBA" id="ARBA00005201"/>
    </source>
</evidence>
<comment type="function">
    <text evidence="1">Catalyzes the phosphorylation of riboflavin to FMN followed by the adenylation of FMN to FAD.</text>
</comment>
<dbReference type="GO" id="GO:0009398">
    <property type="term" value="P:FMN biosynthetic process"/>
    <property type="evidence" value="ECO:0007669"/>
    <property type="project" value="UniProtKB-UniRule"/>
</dbReference>
<dbReference type="KEGG" id="gph:GEMMAAP_08465"/>
<comment type="catalytic activity">
    <reaction evidence="14 15">
        <text>FMN + ATP + H(+) = FAD + diphosphate</text>
        <dbReference type="Rhea" id="RHEA:17237"/>
        <dbReference type="ChEBI" id="CHEBI:15378"/>
        <dbReference type="ChEBI" id="CHEBI:30616"/>
        <dbReference type="ChEBI" id="CHEBI:33019"/>
        <dbReference type="ChEBI" id="CHEBI:57692"/>
        <dbReference type="ChEBI" id="CHEBI:58210"/>
        <dbReference type="EC" id="2.7.7.2"/>
    </reaction>
</comment>
<dbReference type="SUPFAM" id="SSF82114">
    <property type="entry name" value="Riboflavin kinase-like"/>
    <property type="match status" value="1"/>
</dbReference>
<organism evidence="17 18">
    <name type="scientific">Gemmatimonas phototrophica</name>
    <dbReference type="NCBI Taxonomy" id="1379270"/>
    <lineage>
        <taxon>Bacteria</taxon>
        <taxon>Pseudomonadati</taxon>
        <taxon>Gemmatimonadota</taxon>
        <taxon>Gemmatimonadia</taxon>
        <taxon>Gemmatimonadales</taxon>
        <taxon>Gemmatimonadaceae</taxon>
        <taxon>Gemmatimonas</taxon>
    </lineage>
</organism>
<dbReference type="FunFam" id="3.40.50.620:FF:000021">
    <property type="entry name" value="Riboflavin biosynthesis protein"/>
    <property type="match status" value="1"/>
</dbReference>
<keyword evidence="5 15" id="KW-0288">FMN</keyword>
<dbReference type="InterPro" id="IPR014729">
    <property type="entry name" value="Rossmann-like_a/b/a_fold"/>
</dbReference>
<dbReference type="GO" id="GO:0006747">
    <property type="term" value="P:FAD biosynthetic process"/>
    <property type="evidence" value="ECO:0007669"/>
    <property type="project" value="UniProtKB-UniRule"/>
</dbReference>
<keyword evidence="6 15" id="KW-0808">Transferase</keyword>
<keyword evidence="18" id="KW-1185">Reference proteome</keyword>
<dbReference type="GO" id="GO:0008531">
    <property type="term" value="F:riboflavin kinase activity"/>
    <property type="evidence" value="ECO:0007669"/>
    <property type="project" value="UniProtKB-UniRule"/>
</dbReference>
<gene>
    <name evidence="17" type="ORF">GEMMAAP_08465</name>
</gene>
<evidence type="ECO:0000256" key="9">
    <source>
        <dbReference type="ARBA" id="ARBA00022777"/>
    </source>
</evidence>
<evidence type="ECO:0000313" key="18">
    <source>
        <dbReference type="Proteomes" id="UP000076404"/>
    </source>
</evidence>
<evidence type="ECO:0000256" key="15">
    <source>
        <dbReference type="PIRNR" id="PIRNR004491"/>
    </source>
</evidence>
<dbReference type="InterPro" id="IPR023468">
    <property type="entry name" value="Riboflavin_kinase"/>
</dbReference>
<keyword evidence="9 15" id="KW-0418">Kinase</keyword>
<evidence type="ECO:0000256" key="14">
    <source>
        <dbReference type="ARBA" id="ARBA00049494"/>
    </source>
</evidence>
<dbReference type="GO" id="GO:0003919">
    <property type="term" value="F:FMN adenylyltransferase activity"/>
    <property type="evidence" value="ECO:0007669"/>
    <property type="project" value="UniProtKB-UniRule"/>
</dbReference>
<dbReference type="InterPro" id="IPR004821">
    <property type="entry name" value="Cyt_trans-like"/>
</dbReference>
<dbReference type="SUPFAM" id="SSF52374">
    <property type="entry name" value="Nucleotidylyl transferase"/>
    <property type="match status" value="1"/>
</dbReference>
<evidence type="ECO:0000256" key="13">
    <source>
        <dbReference type="ARBA" id="ARBA00047880"/>
    </source>
</evidence>
<dbReference type="CDD" id="cd02064">
    <property type="entry name" value="FAD_synthetase_N"/>
    <property type="match status" value="1"/>
</dbReference>
<dbReference type="OrthoDB" id="9803667at2"/>
<reference evidence="17 18" key="1">
    <citation type="journal article" date="2014" name="Proc. Natl. Acad. Sci. U.S.A.">
        <title>Functional type 2 photosynthetic reaction centers found in the rare bacterial phylum Gemmatimonadetes.</title>
        <authorList>
            <person name="Zeng Y."/>
            <person name="Feng F."/>
            <person name="Medova H."/>
            <person name="Dean J."/>
            <person name="Koblizek M."/>
        </authorList>
    </citation>
    <scope>NUCLEOTIDE SEQUENCE [LARGE SCALE GENOMIC DNA]</scope>
    <source>
        <strain evidence="17 18">AP64</strain>
    </source>
</reference>
<comment type="similarity">
    <text evidence="15">Belongs to the ribF family.</text>
</comment>
<comment type="pathway">
    <text evidence="3 15">Cofactor biosynthesis; FMN biosynthesis; FMN from riboflavin (ATP route): step 1/1.</text>
</comment>
<dbReference type="InterPro" id="IPR015864">
    <property type="entry name" value="FAD_synthase"/>
</dbReference>
<evidence type="ECO:0000256" key="8">
    <source>
        <dbReference type="ARBA" id="ARBA00022741"/>
    </source>
</evidence>
<dbReference type="InterPro" id="IPR023465">
    <property type="entry name" value="Riboflavin_kinase_dom_sf"/>
</dbReference>
<evidence type="ECO:0000256" key="2">
    <source>
        <dbReference type="ARBA" id="ARBA00004726"/>
    </source>
</evidence>
<evidence type="ECO:0000256" key="7">
    <source>
        <dbReference type="ARBA" id="ARBA00022695"/>
    </source>
</evidence>
<keyword evidence="4 15" id="KW-0285">Flavoprotein</keyword>
<dbReference type="PANTHER" id="PTHR22749">
    <property type="entry name" value="RIBOFLAVIN KINASE/FMN ADENYLYLTRANSFERASE"/>
    <property type="match status" value="1"/>
</dbReference>
<dbReference type="NCBIfam" id="TIGR00083">
    <property type="entry name" value="ribF"/>
    <property type="match status" value="1"/>
</dbReference>
<dbReference type="Proteomes" id="UP000076404">
    <property type="component" value="Chromosome"/>
</dbReference>
<protein>
    <recommendedName>
        <fullName evidence="15">Riboflavin biosynthesis protein</fullName>
    </recommendedName>
    <domain>
        <recommendedName>
            <fullName evidence="15">Riboflavin kinase</fullName>
            <ecNumber evidence="15">2.7.1.26</ecNumber>
        </recommendedName>
        <alternativeName>
            <fullName evidence="15">Flavokinase</fullName>
        </alternativeName>
    </domain>
    <domain>
        <recommendedName>
            <fullName evidence="15">FMN adenylyltransferase</fullName>
            <ecNumber evidence="15">2.7.7.2</ecNumber>
        </recommendedName>
        <alternativeName>
            <fullName evidence="15">FAD pyrophosphorylase</fullName>
        </alternativeName>
        <alternativeName>
            <fullName evidence="15">FAD synthase</fullName>
        </alternativeName>
    </domain>
</protein>
<evidence type="ECO:0000256" key="6">
    <source>
        <dbReference type="ARBA" id="ARBA00022679"/>
    </source>
</evidence>
<dbReference type="Gene3D" id="3.40.50.620">
    <property type="entry name" value="HUPs"/>
    <property type="match status" value="1"/>
</dbReference>
<dbReference type="EMBL" id="CP011454">
    <property type="protein sequence ID" value="AMW04863.1"/>
    <property type="molecule type" value="Genomic_DNA"/>
</dbReference>
<evidence type="ECO:0000259" key="16">
    <source>
        <dbReference type="SMART" id="SM00904"/>
    </source>
</evidence>
<evidence type="ECO:0000256" key="5">
    <source>
        <dbReference type="ARBA" id="ARBA00022643"/>
    </source>
</evidence>
<dbReference type="NCBIfam" id="NF004160">
    <property type="entry name" value="PRK05627.1-3"/>
    <property type="match status" value="1"/>
</dbReference>
<accession>A0A143BJT3</accession>
<evidence type="ECO:0000256" key="12">
    <source>
        <dbReference type="ARBA" id="ARBA00023268"/>
    </source>
</evidence>
<dbReference type="Pfam" id="PF06574">
    <property type="entry name" value="FAD_syn"/>
    <property type="match status" value="1"/>
</dbReference>
<evidence type="ECO:0000256" key="4">
    <source>
        <dbReference type="ARBA" id="ARBA00022630"/>
    </source>
</evidence>
<evidence type="ECO:0000313" key="17">
    <source>
        <dbReference type="EMBL" id="AMW04863.1"/>
    </source>
</evidence>
<evidence type="ECO:0000256" key="10">
    <source>
        <dbReference type="ARBA" id="ARBA00022827"/>
    </source>
</evidence>
<dbReference type="GO" id="GO:0009231">
    <property type="term" value="P:riboflavin biosynthetic process"/>
    <property type="evidence" value="ECO:0007669"/>
    <property type="project" value="InterPro"/>
</dbReference>
<reference evidence="17 18" key="2">
    <citation type="journal article" date="2016" name="Environ. Microbiol. Rep.">
        <title>Metagenomic evidence for the presence of phototrophic Gemmatimonadetes bacteria in diverse environments.</title>
        <authorList>
            <person name="Zeng Y."/>
            <person name="Baumbach J."/>
            <person name="Barbosa E.G."/>
            <person name="Azevedo V."/>
            <person name="Zhang C."/>
            <person name="Koblizek M."/>
        </authorList>
    </citation>
    <scope>NUCLEOTIDE SEQUENCE [LARGE SCALE GENOMIC DNA]</scope>
    <source>
        <strain evidence="17 18">AP64</strain>
    </source>
</reference>
<comment type="pathway">
    <text evidence="2 15">Cofactor biosynthesis; FAD biosynthesis; FAD from FMN: step 1/1.</text>
</comment>
<dbReference type="UniPathway" id="UPA00277">
    <property type="reaction ID" value="UER00407"/>
</dbReference>
<dbReference type="SMART" id="SM00904">
    <property type="entry name" value="Flavokinase"/>
    <property type="match status" value="1"/>
</dbReference>
<dbReference type="EC" id="2.7.7.2" evidence="15"/>
<comment type="catalytic activity">
    <reaction evidence="13 15">
        <text>riboflavin + ATP = FMN + ADP + H(+)</text>
        <dbReference type="Rhea" id="RHEA:14357"/>
        <dbReference type="ChEBI" id="CHEBI:15378"/>
        <dbReference type="ChEBI" id="CHEBI:30616"/>
        <dbReference type="ChEBI" id="CHEBI:57986"/>
        <dbReference type="ChEBI" id="CHEBI:58210"/>
        <dbReference type="ChEBI" id="CHEBI:456216"/>
        <dbReference type="EC" id="2.7.1.26"/>
    </reaction>
</comment>
<dbReference type="PIRSF" id="PIRSF004491">
    <property type="entry name" value="FAD_Synth"/>
    <property type="match status" value="1"/>
</dbReference>
<evidence type="ECO:0000256" key="1">
    <source>
        <dbReference type="ARBA" id="ARBA00002121"/>
    </source>
</evidence>
<keyword evidence="11 15" id="KW-0067">ATP-binding</keyword>
<evidence type="ECO:0000256" key="11">
    <source>
        <dbReference type="ARBA" id="ARBA00022840"/>
    </source>
</evidence>